<evidence type="ECO:0000259" key="3">
    <source>
        <dbReference type="PROSITE" id="PS50994"/>
    </source>
</evidence>
<dbReference type="InterPro" id="IPR058913">
    <property type="entry name" value="Integrase_dom_put"/>
</dbReference>
<evidence type="ECO:0000256" key="2">
    <source>
        <dbReference type="SAM" id="MobiDB-lite"/>
    </source>
</evidence>
<dbReference type="PROSITE" id="PS50994">
    <property type="entry name" value="INTEGRASE"/>
    <property type="match status" value="1"/>
</dbReference>
<dbReference type="Gene3D" id="3.30.420.10">
    <property type="entry name" value="Ribonuclease H-like superfamily/Ribonuclease H"/>
    <property type="match status" value="1"/>
</dbReference>
<keyword evidence="1" id="KW-0694">RNA-binding</keyword>
<dbReference type="AlphaFoldDB" id="A0A8H7D053"/>
<dbReference type="PANTHER" id="PTHR46791">
    <property type="entry name" value="EXPRESSED PROTEIN"/>
    <property type="match status" value="1"/>
</dbReference>
<feature type="compositionally biased region" description="Low complexity" evidence="2">
    <location>
        <begin position="539"/>
        <end position="548"/>
    </location>
</feature>
<proteinExistence type="predicted"/>
<organism evidence="4 5">
    <name type="scientific">Mycena venus</name>
    <dbReference type="NCBI Taxonomy" id="2733690"/>
    <lineage>
        <taxon>Eukaryota</taxon>
        <taxon>Fungi</taxon>
        <taxon>Dikarya</taxon>
        <taxon>Basidiomycota</taxon>
        <taxon>Agaricomycotina</taxon>
        <taxon>Agaricomycetes</taxon>
        <taxon>Agaricomycetidae</taxon>
        <taxon>Agaricales</taxon>
        <taxon>Marasmiineae</taxon>
        <taxon>Mycenaceae</taxon>
        <taxon>Mycena</taxon>
    </lineage>
</organism>
<keyword evidence="5" id="KW-1185">Reference proteome</keyword>
<accession>A0A8H7D053</accession>
<dbReference type="PANTHER" id="PTHR46791:SF5">
    <property type="entry name" value="CLR5 DOMAIN-CONTAINING PROTEIN-RELATED"/>
    <property type="match status" value="1"/>
</dbReference>
<dbReference type="Proteomes" id="UP000620124">
    <property type="component" value="Unassembled WGS sequence"/>
</dbReference>
<dbReference type="EMBL" id="JACAZI010000008">
    <property type="protein sequence ID" value="KAF7353833.1"/>
    <property type="molecule type" value="Genomic_DNA"/>
</dbReference>
<protein>
    <recommendedName>
        <fullName evidence="3">Integrase catalytic domain-containing protein</fullName>
    </recommendedName>
</protein>
<dbReference type="InterPro" id="IPR036397">
    <property type="entry name" value="RNaseH_sf"/>
</dbReference>
<evidence type="ECO:0000256" key="1">
    <source>
        <dbReference type="ARBA" id="ARBA00022884"/>
    </source>
</evidence>
<sequence length="667" mass="76141">MKRKMSESLVKRPRPHGRSSRWATWLVFPPSLLVLIVSSVKLDLIWGLQPVTVLAHFRRTLSFQATLMSHHLPPLPQRPGNLPWSPNVYDAYQSMLNIFRHASSVLQQDADLKRLQFHTDNATRELVAILQGFENHAAEEHIPLPWVHSCTEVVGALIVDLCQAQESAMERDDANVAFAEPVTIIKTGKRGRPRKQLNPEFVAEAMASHRRISVTALARALNVSRPTLIDHMKDHGVYETFTRLSRSDLDALVKSFCNAKPDSGVRYLIGFLRRHGLRVQKRRVYSSVRRVDGLGRILRRRRVIKRKPYEVSRPHAVWHVDGHHKLILWGIVIHGFIDGYSRMITGMRASTNNRASTVLEVFLEAVGKYGLPSRVRGDRGAENKKVSVYMILHRGLNRASFIWGSSTNNTRIERLWVEVGSQFGRRWRAFFYRLEALHGLDRRNPHHLWLLHFLFLDLINDDCANFVAEWNCHPISGEGHDQSPEDMCLMGQLQHGVYVDDCEGIDPTDIRRYYGIHGPERSRVPGQTGAGQLDDEDISAPSSNSSNESESEDDLEAQIEEAHAENFHHEAVSVPKHANPFDDNDTMELFYDALETAIREDIVPPGYGLLPEEWDEEGYPVFEILKSGRRGSKQLRIALPDDIWRPRAEMWGRALAILEQISYANEI</sequence>
<evidence type="ECO:0000313" key="4">
    <source>
        <dbReference type="EMBL" id="KAF7353833.1"/>
    </source>
</evidence>
<evidence type="ECO:0000313" key="5">
    <source>
        <dbReference type="Proteomes" id="UP000620124"/>
    </source>
</evidence>
<dbReference type="InterPro" id="IPR001584">
    <property type="entry name" value="Integrase_cat-core"/>
</dbReference>
<gene>
    <name evidence="4" type="ORF">MVEN_01068900</name>
</gene>
<feature type="region of interest" description="Disordered" evidence="2">
    <location>
        <begin position="517"/>
        <end position="557"/>
    </location>
</feature>
<dbReference type="Pfam" id="PF24764">
    <property type="entry name" value="rva_4"/>
    <property type="match status" value="1"/>
</dbReference>
<dbReference type="GO" id="GO:0015074">
    <property type="term" value="P:DNA integration"/>
    <property type="evidence" value="ECO:0007669"/>
    <property type="project" value="InterPro"/>
</dbReference>
<feature type="domain" description="Integrase catalytic" evidence="3">
    <location>
        <begin position="310"/>
        <end position="415"/>
    </location>
</feature>
<reference evidence="4" key="1">
    <citation type="submission" date="2020-05" db="EMBL/GenBank/DDBJ databases">
        <title>Mycena genomes resolve the evolution of fungal bioluminescence.</title>
        <authorList>
            <person name="Tsai I.J."/>
        </authorList>
    </citation>
    <scope>NUCLEOTIDE SEQUENCE</scope>
    <source>
        <strain evidence="4">CCC161011</strain>
    </source>
</reference>
<dbReference type="OrthoDB" id="3353107at2759"/>
<name>A0A8H7D053_9AGAR</name>
<dbReference type="GO" id="GO:0005634">
    <property type="term" value="C:nucleus"/>
    <property type="evidence" value="ECO:0007669"/>
    <property type="project" value="UniProtKB-ARBA"/>
</dbReference>
<dbReference type="InterPro" id="IPR012337">
    <property type="entry name" value="RNaseH-like_sf"/>
</dbReference>
<dbReference type="SUPFAM" id="SSF53098">
    <property type="entry name" value="Ribonuclease H-like"/>
    <property type="match status" value="1"/>
</dbReference>
<comment type="caution">
    <text evidence="4">The sequence shown here is derived from an EMBL/GenBank/DDBJ whole genome shotgun (WGS) entry which is preliminary data.</text>
</comment>
<dbReference type="GO" id="GO:0003723">
    <property type="term" value="F:RNA binding"/>
    <property type="evidence" value="ECO:0007669"/>
    <property type="project" value="UniProtKB-KW"/>
</dbReference>